<dbReference type="PANTHER" id="PTHR42756">
    <property type="entry name" value="TRANSCRIPTIONAL REGULATOR, MARR"/>
    <property type="match status" value="1"/>
</dbReference>
<keyword evidence="1" id="KW-0805">Transcription regulation</keyword>
<sequence length="151" mass="16760">MTDWDLFDTPAPLINMASRAFSRLGERRVKALGFSIGQLPVLYLLRNGAQMSQKDLAKFAKIEQPSMAQMLARMERDGLIRRTPDPADGRSSLISLTDAAIARLPTARQALEEGREAVLAGFSADEVQTLVQLMRRLNQNLDRMVAEEDGS</sequence>
<dbReference type="Gene3D" id="1.10.10.10">
    <property type="entry name" value="Winged helix-like DNA-binding domain superfamily/Winged helix DNA-binding domain"/>
    <property type="match status" value="1"/>
</dbReference>
<dbReference type="InterPro" id="IPR036390">
    <property type="entry name" value="WH_DNA-bd_sf"/>
</dbReference>
<dbReference type="PANTHER" id="PTHR42756:SF1">
    <property type="entry name" value="TRANSCRIPTIONAL REPRESSOR OF EMRAB OPERON"/>
    <property type="match status" value="1"/>
</dbReference>
<reference evidence="5 6" key="1">
    <citation type="submission" date="2019-12" db="EMBL/GenBank/DDBJ databases">
        <title>Rhizobium genotypes associated with high levels of biological nitrogen fixation by grain legumes in a temperate-maritime cropping system.</title>
        <authorList>
            <person name="Maluk M."/>
            <person name="Francesc Ferrando Molina F."/>
            <person name="Lopez Del Egido L."/>
            <person name="Lafos M."/>
            <person name="Langarica-Fuentes A."/>
            <person name="Gebre Yohannes G."/>
            <person name="Young M.W."/>
            <person name="Martin P."/>
            <person name="Gantlett R."/>
            <person name="Kenicer G."/>
            <person name="Hawes C."/>
            <person name="Begg G.S."/>
            <person name="Quilliam R.S."/>
            <person name="Squire G.R."/>
            <person name="Poole P.S."/>
            <person name="Young P.W."/>
            <person name="Iannetta P.M."/>
            <person name="James E.K."/>
        </authorList>
    </citation>
    <scope>NUCLEOTIDE SEQUENCE [LARGE SCALE GENOMIC DNA]</scope>
    <source>
        <strain evidence="5 6">JHI1118</strain>
    </source>
</reference>
<dbReference type="InterPro" id="IPR036388">
    <property type="entry name" value="WH-like_DNA-bd_sf"/>
</dbReference>
<evidence type="ECO:0000256" key="1">
    <source>
        <dbReference type="ARBA" id="ARBA00023015"/>
    </source>
</evidence>
<protein>
    <submittedName>
        <fullName evidence="5">MarR family transcriptional regulator</fullName>
    </submittedName>
</protein>
<accession>A0A6L9U7N8</accession>
<evidence type="ECO:0000256" key="2">
    <source>
        <dbReference type="ARBA" id="ARBA00023125"/>
    </source>
</evidence>
<dbReference type="SMART" id="SM00347">
    <property type="entry name" value="HTH_MARR"/>
    <property type="match status" value="1"/>
</dbReference>
<keyword evidence="2" id="KW-0238">DNA-binding</keyword>
<dbReference type="GO" id="GO:0003677">
    <property type="term" value="F:DNA binding"/>
    <property type="evidence" value="ECO:0007669"/>
    <property type="project" value="UniProtKB-KW"/>
</dbReference>
<dbReference type="AlphaFoldDB" id="A0A6L9U7N8"/>
<dbReference type="InterPro" id="IPR000835">
    <property type="entry name" value="HTH_MarR-typ"/>
</dbReference>
<feature type="domain" description="HTH marR-type" evidence="4">
    <location>
        <begin position="7"/>
        <end position="139"/>
    </location>
</feature>
<proteinExistence type="predicted"/>
<comment type="caution">
    <text evidence="5">The sequence shown here is derived from an EMBL/GenBank/DDBJ whole genome shotgun (WGS) entry which is preliminary data.</text>
</comment>
<dbReference type="GO" id="GO:0003700">
    <property type="term" value="F:DNA-binding transcription factor activity"/>
    <property type="evidence" value="ECO:0007669"/>
    <property type="project" value="InterPro"/>
</dbReference>
<keyword evidence="3" id="KW-0804">Transcription</keyword>
<dbReference type="Pfam" id="PF01047">
    <property type="entry name" value="MarR"/>
    <property type="match status" value="1"/>
</dbReference>
<evidence type="ECO:0000313" key="5">
    <source>
        <dbReference type="EMBL" id="NEI70442.1"/>
    </source>
</evidence>
<dbReference type="SUPFAM" id="SSF46785">
    <property type="entry name" value="Winged helix' DNA-binding domain"/>
    <property type="match status" value="1"/>
</dbReference>
<evidence type="ECO:0000259" key="4">
    <source>
        <dbReference type="PROSITE" id="PS50995"/>
    </source>
</evidence>
<dbReference type="PRINTS" id="PR00598">
    <property type="entry name" value="HTHMARR"/>
</dbReference>
<name>A0A6L9U7N8_9HYPH</name>
<evidence type="ECO:0000313" key="6">
    <source>
        <dbReference type="Proteomes" id="UP000483035"/>
    </source>
</evidence>
<dbReference type="PROSITE" id="PS50995">
    <property type="entry name" value="HTH_MARR_2"/>
    <property type="match status" value="1"/>
</dbReference>
<dbReference type="RefSeq" id="WP_163986917.1">
    <property type="nucleotide sequence ID" value="NZ_WUEY01000004.1"/>
</dbReference>
<evidence type="ECO:0000256" key="3">
    <source>
        <dbReference type="ARBA" id="ARBA00023163"/>
    </source>
</evidence>
<dbReference type="EMBL" id="WUEY01000004">
    <property type="protein sequence ID" value="NEI70442.1"/>
    <property type="molecule type" value="Genomic_DNA"/>
</dbReference>
<dbReference type="Proteomes" id="UP000483035">
    <property type="component" value="Unassembled WGS sequence"/>
</dbReference>
<gene>
    <name evidence="5" type="ORF">GR212_12740</name>
</gene>
<organism evidence="5 6">
    <name type="scientific">Rhizobium lusitanum</name>
    <dbReference type="NCBI Taxonomy" id="293958"/>
    <lineage>
        <taxon>Bacteria</taxon>
        <taxon>Pseudomonadati</taxon>
        <taxon>Pseudomonadota</taxon>
        <taxon>Alphaproteobacteria</taxon>
        <taxon>Hyphomicrobiales</taxon>
        <taxon>Rhizobiaceae</taxon>
        <taxon>Rhizobium/Agrobacterium group</taxon>
        <taxon>Rhizobium</taxon>
    </lineage>
</organism>